<feature type="transmembrane region" description="Helical" evidence="2">
    <location>
        <begin position="70"/>
        <end position="88"/>
    </location>
</feature>
<evidence type="ECO:0000256" key="2">
    <source>
        <dbReference type="SAM" id="Phobius"/>
    </source>
</evidence>
<keyword evidence="2" id="KW-1133">Transmembrane helix</keyword>
<gene>
    <name evidence="3" type="ORF">DBRI1063_LOCUS17670</name>
</gene>
<keyword evidence="2" id="KW-0472">Membrane</keyword>
<protein>
    <submittedName>
        <fullName evidence="3">Uncharacterized protein</fullName>
    </submittedName>
</protein>
<feature type="region of interest" description="Disordered" evidence="1">
    <location>
        <begin position="1"/>
        <end position="34"/>
    </location>
</feature>
<feature type="transmembrane region" description="Helical" evidence="2">
    <location>
        <begin position="100"/>
        <end position="124"/>
    </location>
</feature>
<evidence type="ECO:0000313" key="3">
    <source>
        <dbReference type="EMBL" id="CAD9343123.1"/>
    </source>
</evidence>
<accession>A0A7S2EKY9</accession>
<reference evidence="3" key="1">
    <citation type="submission" date="2021-01" db="EMBL/GenBank/DDBJ databases">
        <authorList>
            <person name="Corre E."/>
            <person name="Pelletier E."/>
            <person name="Niang G."/>
            <person name="Scheremetjew M."/>
            <person name="Finn R."/>
            <person name="Kale V."/>
            <person name="Holt S."/>
            <person name="Cochrane G."/>
            <person name="Meng A."/>
            <person name="Brown T."/>
            <person name="Cohen L."/>
        </authorList>
    </citation>
    <scope>NUCLEOTIDE SEQUENCE</scope>
    <source>
        <strain evidence="3">Pop2</strain>
    </source>
</reference>
<keyword evidence="2" id="KW-0812">Transmembrane</keyword>
<name>A0A7S2EKY9_9STRA</name>
<feature type="compositionally biased region" description="Basic and acidic residues" evidence="1">
    <location>
        <begin position="9"/>
        <end position="34"/>
    </location>
</feature>
<dbReference type="EMBL" id="HBGN01027380">
    <property type="protein sequence ID" value="CAD9343123.1"/>
    <property type="molecule type" value="Transcribed_RNA"/>
</dbReference>
<organism evidence="3">
    <name type="scientific">Ditylum brightwellii</name>
    <dbReference type="NCBI Taxonomy" id="49249"/>
    <lineage>
        <taxon>Eukaryota</taxon>
        <taxon>Sar</taxon>
        <taxon>Stramenopiles</taxon>
        <taxon>Ochrophyta</taxon>
        <taxon>Bacillariophyta</taxon>
        <taxon>Mediophyceae</taxon>
        <taxon>Lithodesmiophycidae</taxon>
        <taxon>Lithodesmiales</taxon>
        <taxon>Lithodesmiaceae</taxon>
        <taxon>Ditylum</taxon>
    </lineage>
</organism>
<sequence length="275" mass="31547">MTSSATRDAFSERKDQKKEGQERLSLEEEQQRRQRELQQQRRAIEQSYEEEQDLGFCHNIIKVSVKAMHVIDVILGILFVTYGIIIHFKQPRGTLEEAVGITVSFGLVLLVSSTIGTIAIWTSLCKRCGMIISAWCGLLIALIEFVIIIALLASHDKFFAYLEKNKDKLSLSTGAINTFRKVLPLIYIVIAVFIFIEVARFFFLRKLRGKMVEKDEYMSSHSQQMRSIEQQERALQREMAPRKNFLGGLFSRSAIPQHVQPDENWYASEPLLGSE</sequence>
<evidence type="ECO:0000256" key="1">
    <source>
        <dbReference type="SAM" id="MobiDB-lite"/>
    </source>
</evidence>
<proteinExistence type="predicted"/>
<dbReference type="AlphaFoldDB" id="A0A7S2EKY9"/>
<feature type="transmembrane region" description="Helical" evidence="2">
    <location>
        <begin position="131"/>
        <end position="153"/>
    </location>
</feature>
<feature type="transmembrane region" description="Helical" evidence="2">
    <location>
        <begin position="185"/>
        <end position="204"/>
    </location>
</feature>